<dbReference type="GO" id="GO:0043565">
    <property type="term" value="F:sequence-specific DNA binding"/>
    <property type="evidence" value="ECO:0007669"/>
    <property type="project" value="TreeGrafter"/>
</dbReference>
<dbReference type="SUPFAM" id="SSF53850">
    <property type="entry name" value="Periplasmic binding protein-like II"/>
    <property type="match status" value="1"/>
</dbReference>
<dbReference type="InterPro" id="IPR036390">
    <property type="entry name" value="WH_DNA-bd_sf"/>
</dbReference>
<evidence type="ECO:0000313" key="6">
    <source>
        <dbReference type="EMBL" id="PTQ12740.1"/>
    </source>
</evidence>
<evidence type="ECO:0000256" key="2">
    <source>
        <dbReference type="ARBA" id="ARBA00023015"/>
    </source>
</evidence>
<evidence type="ECO:0000259" key="5">
    <source>
        <dbReference type="PROSITE" id="PS50931"/>
    </source>
</evidence>
<evidence type="ECO:0000256" key="4">
    <source>
        <dbReference type="ARBA" id="ARBA00023163"/>
    </source>
</evidence>
<protein>
    <submittedName>
        <fullName evidence="6">LysR family transcriptional regulator</fullName>
    </submittedName>
</protein>
<dbReference type="InterPro" id="IPR005119">
    <property type="entry name" value="LysR_subst-bd"/>
</dbReference>
<dbReference type="PANTHER" id="PTHR30537:SF26">
    <property type="entry name" value="GLYCINE CLEAVAGE SYSTEM TRANSCRIPTIONAL ACTIVATOR"/>
    <property type="match status" value="1"/>
</dbReference>
<dbReference type="Pfam" id="PF00126">
    <property type="entry name" value="HTH_1"/>
    <property type="match status" value="1"/>
</dbReference>
<dbReference type="GO" id="GO:0006351">
    <property type="term" value="P:DNA-templated transcription"/>
    <property type="evidence" value="ECO:0007669"/>
    <property type="project" value="TreeGrafter"/>
</dbReference>
<keyword evidence="3" id="KW-0238">DNA-binding</keyword>
<dbReference type="Proteomes" id="UP000244162">
    <property type="component" value="Unassembled WGS sequence"/>
</dbReference>
<dbReference type="PANTHER" id="PTHR30537">
    <property type="entry name" value="HTH-TYPE TRANSCRIPTIONAL REGULATOR"/>
    <property type="match status" value="1"/>
</dbReference>
<sequence>MATTAMRYHRLPLRGLAVFEAAARHGKFAGAAGELLMTQAGVSQHIAQLEADLGVELFVRRHRGVELTSAGAAFLASVEQGLKMLSDGVASARRHATEKTLHILTDIGFAAWWLMPRIAALSELMPDVEVRLITTQSNIDSQSNIDAELADFDLAVLFGHGDWPGCKSARLFAEEVYPVCSPSYLGGHTTPMAPAEVGRFRLLHLRSDGRQRWFAWDDWFTAFGDRPRAGQQDLTLNNYQLVLQAALLGQGVALGWAPLIDELIGNGSLVRLTPQPLTSARGYHIIEPLHRPRNADVATVKAWLATPSVPDALRATAFEDCEG</sequence>
<dbReference type="Pfam" id="PF03466">
    <property type="entry name" value="LysR_substrate"/>
    <property type="match status" value="1"/>
</dbReference>
<accession>A0A2T5G0U8</accession>
<dbReference type="Gene3D" id="3.40.190.10">
    <property type="entry name" value="Periplasmic binding protein-like II"/>
    <property type="match status" value="2"/>
</dbReference>
<dbReference type="CDD" id="cd08432">
    <property type="entry name" value="PBP2_GcdR_TrpI_HvrB_AmpR_like"/>
    <property type="match status" value="1"/>
</dbReference>
<keyword evidence="4" id="KW-0804">Transcription</keyword>
<keyword evidence="2" id="KW-0805">Transcription regulation</keyword>
<dbReference type="InterPro" id="IPR000847">
    <property type="entry name" value="LysR_HTH_N"/>
</dbReference>
<dbReference type="FunFam" id="1.10.10.10:FF:000001">
    <property type="entry name" value="LysR family transcriptional regulator"/>
    <property type="match status" value="1"/>
</dbReference>
<dbReference type="GO" id="GO:0003700">
    <property type="term" value="F:DNA-binding transcription factor activity"/>
    <property type="evidence" value="ECO:0007669"/>
    <property type="project" value="InterPro"/>
</dbReference>
<dbReference type="InterPro" id="IPR058163">
    <property type="entry name" value="LysR-type_TF_proteobact-type"/>
</dbReference>
<name>A0A2T5G0U8_9SPHN</name>
<comment type="caution">
    <text evidence="6">The sequence shown here is derived from an EMBL/GenBank/DDBJ whole genome shotgun (WGS) entry which is preliminary data.</text>
</comment>
<proteinExistence type="inferred from homology"/>
<dbReference type="EMBL" id="NWBU01000004">
    <property type="protein sequence ID" value="PTQ12740.1"/>
    <property type="molecule type" value="Genomic_DNA"/>
</dbReference>
<evidence type="ECO:0000256" key="3">
    <source>
        <dbReference type="ARBA" id="ARBA00023125"/>
    </source>
</evidence>
<evidence type="ECO:0000313" key="7">
    <source>
        <dbReference type="Proteomes" id="UP000244162"/>
    </source>
</evidence>
<feature type="domain" description="HTH lysR-type" evidence="5">
    <location>
        <begin position="11"/>
        <end position="68"/>
    </location>
</feature>
<organism evidence="6 7">
    <name type="scientific">Sphingomonas oleivorans</name>
    <dbReference type="NCBI Taxonomy" id="1735121"/>
    <lineage>
        <taxon>Bacteria</taxon>
        <taxon>Pseudomonadati</taxon>
        <taxon>Pseudomonadota</taxon>
        <taxon>Alphaproteobacteria</taxon>
        <taxon>Sphingomonadales</taxon>
        <taxon>Sphingomonadaceae</taxon>
        <taxon>Sphingomonas</taxon>
    </lineage>
</organism>
<comment type="similarity">
    <text evidence="1">Belongs to the LysR transcriptional regulatory family.</text>
</comment>
<dbReference type="InterPro" id="IPR036388">
    <property type="entry name" value="WH-like_DNA-bd_sf"/>
</dbReference>
<dbReference type="AlphaFoldDB" id="A0A2T5G0U8"/>
<evidence type="ECO:0000256" key="1">
    <source>
        <dbReference type="ARBA" id="ARBA00009437"/>
    </source>
</evidence>
<dbReference type="SUPFAM" id="SSF46785">
    <property type="entry name" value="Winged helix' DNA-binding domain"/>
    <property type="match status" value="1"/>
</dbReference>
<reference evidence="6 7" key="1">
    <citation type="submission" date="2017-09" db="EMBL/GenBank/DDBJ databases">
        <title>Sphingomonas panjinensis sp.nov., isolated from oil-contaminated soil.</title>
        <authorList>
            <person name="Wang L."/>
            <person name="Chen L."/>
        </authorList>
    </citation>
    <scope>NUCLEOTIDE SEQUENCE [LARGE SCALE GENOMIC DNA]</scope>
    <source>
        <strain evidence="6 7">FW-11</strain>
    </source>
</reference>
<dbReference type="Gene3D" id="1.10.10.10">
    <property type="entry name" value="Winged helix-like DNA-binding domain superfamily/Winged helix DNA-binding domain"/>
    <property type="match status" value="1"/>
</dbReference>
<keyword evidence="7" id="KW-1185">Reference proteome</keyword>
<gene>
    <name evidence="6" type="ORF">CLG96_00855</name>
</gene>
<dbReference type="PROSITE" id="PS50931">
    <property type="entry name" value="HTH_LYSR"/>
    <property type="match status" value="1"/>
</dbReference>
<dbReference type="PRINTS" id="PR00039">
    <property type="entry name" value="HTHLYSR"/>
</dbReference>